<evidence type="ECO:0000256" key="10">
    <source>
        <dbReference type="ARBA" id="ARBA00047899"/>
    </source>
</evidence>
<name>A0A518HD00_9BACT</name>
<dbReference type="InterPro" id="IPR003591">
    <property type="entry name" value="Leu-rich_rpt_typical-subtyp"/>
</dbReference>
<dbReference type="InterPro" id="IPR032675">
    <property type="entry name" value="LRR_dom_sf"/>
</dbReference>
<dbReference type="PANTHER" id="PTHR48051">
    <property type="match status" value="1"/>
</dbReference>
<keyword evidence="9" id="KW-0342">GTP-binding</keyword>
<dbReference type="Pfam" id="PF08477">
    <property type="entry name" value="Roc"/>
    <property type="match status" value="1"/>
</dbReference>
<comment type="catalytic activity">
    <reaction evidence="11">
        <text>L-seryl-[protein] + ATP = O-phospho-L-seryl-[protein] + ADP + H(+)</text>
        <dbReference type="Rhea" id="RHEA:17989"/>
        <dbReference type="Rhea" id="RHEA-COMP:9863"/>
        <dbReference type="Rhea" id="RHEA-COMP:11604"/>
        <dbReference type="ChEBI" id="CHEBI:15378"/>
        <dbReference type="ChEBI" id="CHEBI:29999"/>
        <dbReference type="ChEBI" id="CHEBI:30616"/>
        <dbReference type="ChEBI" id="CHEBI:83421"/>
        <dbReference type="ChEBI" id="CHEBI:456216"/>
        <dbReference type="EC" id="2.7.11.1"/>
    </reaction>
</comment>
<keyword evidence="4" id="KW-0808">Transferase</keyword>
<evidence type="ECO:0000259" key="12">
    <source>
        <dbReference type="PROSITE" id="PS51424"/>
    </source>
</evidence>
<dbReference type="SMART" id="SM00173">
    <property type="entry name" value="RAS"/>
    <property type="match status" value="1"/>
</dbReference>
<dbReference type="GO" id="GO:0005524">
    <property type="term" value="F:ATP binding"/>
    <property type="evidence" value="ECO:0007669"/>
    <property type="project" value="UniProtKB-KW"/>
</dbReference>
<dbReference type="InterPro" id="IPR057263">
    <property type="entry name" value="COR-B"/>
</dbReference>
<gene>
    <name evidence="13" type="primary">slrP</name>
    <name evidence="13" type="ORF">ElP_66870</name>
</gene>
<dbReference type="InterPro" id="IPR027417">
    <property type="entry name" value="P-loop_NTPase"/>
</dbReference>
<dbReference type="SMART" id="SM00175">
    <property type="entry name" value="RAB"/>
    <property type="match status" value="1"/>
</dbReference>
<dbReference type="SUPFAM" id="SSF52058">
    <property type="entry name" value="L domain-like"/>
    <property type="match status" value="1"/>
</dbReference>
<dbReference type="PROSITE" id="PS51450">
    <property type="entry name" value="LRR"/>
    <property type="match status" value="2"/>
</dbReference>
<dbReference type="GO" id="GO:0106310">
    <property type="term" value="F:protein serine kinase activity"/>
    <property type="evidence" value="ECO:0007669"/>
    <property type="project" value="RHEA"/>
</dbReference>
<dbReference type="EC" id="2.7.11.1" evidence="1"/>
<evidence type="ECO:0000256" key="1">
    <source>
        <dbReference type="ARBA" id="ARBA00012513"/>
    </source>
</evidence>
<dbReference type="Pfam" id="PF25497">
    <property type="entry name" value="COR-B"/>
    <property type="match status" value="1"/>
</dbReference>
<dbReference type="InterPro" id="IPR055414">
    <property type="entry name" value="LRR_R13L4/SHOC2-like"/>
</dbReference>
<dbReference type="PANTHER" id="PTHR48051:SF54">
    <property type="entry name" value="LEUCINE-RICH REPEAT-CONTAINING PROTEIN"/>
    <property type="match status" value="1"/>
</dbReference>
<dbReference type="Gene3D" id="1.10.10.10">
    <property type="entry name" value="Winged helix-like DNA-binding domain superfamily/Winged helix DNA-binding domain"/>
    <property type="match status" value="1"/>
</dbReference>
<evidence type="ECO:0000256" key="7">
    <source>
        <dbReference type="ARBA" id="ARBA00022777"/>
    </source>
</evidence>
<dbReference type="PRINTS" id="PR00449">
    <property type="entry name" value="RASTRNSFRMNG"/>
</dbReference>
<comment type="catalytic activity">
    <reaction evidence="10">
        <text>L-threonyl-[protein] + ATP = O-phospho-L-threonyl-[protein] + ADP + H(+)</text>
        <dbReference type="Rhea" id="RHEA:46608"/>
        <dbReference type="Rhea" id="RHEA-COMP:11060"/>
        <dbReference type="Rhea" id="RHEA-COMP:11605"/>
        <dbReference type="ChEBI" id="CHEBI:15378"/>
        <dbReference type="ChEBI" id="CHEBI:30013"/>
        <dbReference type="ChEBI" id="CHEBI:30616"/>
        <dbReference type="ChEBI" id="CHEBI:61977"/>
        <dbReference type="ChEBI" id="CHEBI:456216"/>
        <dbReference type="EC" id="2.7.11.1"/>
    </reaction>
</comment>
<accession>A0A518HD00</accession>
<keyword evidence="2" id="KW-0723">Serine/threonine-protein kinase</keyword>
<organism evidence="13 14">
    <name type="scientific">Tautonia plasticadhaerens</name>
    <dbReference type="NCBI Taxonomy" id="2527974"/>
    <lineage>
        <taxon>Bacteria</taxon>
        <taxon>Pseudomonadati</taxon>
        <taxon>Planctomycetota</taxon>
        <taxon>Planctomycetia</taxon>
        <taxon>Isosphaerales</taxon>
        <taxon>Isosphaeraceae</taxon>
        <taxon>Tautonia</taxon>
    </lineage>
</organism>
<feature type="domain" description="Roc" evidence="12">
    <location>
        <begin position="241"/>
        <end position="417"/>
    </location>
</feature>
<evidence type="ECO:0000256" key="9">
    <source>
        <dbReference type="ARBA" id="ARBA00023134"/>
    </source>
</evidence>
<keyword evidence="14" id="KW-1185">Reference proteome</keyword>
<evidence type="ECO:0000256" key="8">
    <source>
        <dbReference type="ARBA" id="ARBA00022840"/>
    </source>
</evidence>
<evidence type="ECO:0000256" key="6">
    <source>
        <dbReference type="ARBA" id="ARBA00022741"/>
    </source>
</evidence>
<dbReference type="GO" id="GO:0005737">
    <property type="term" value="C:cytoplasm"/>
    <property type="evidence" value="ECO:0007669"/>
    <property type="project" value="TreeGrafter"/>
</dbReference>
<evidence type="ECO:0000256" key="2">
    <source>
        <dbReference type="ARBA" id="ARBA00022527"/>
    </source>
</evidence>
<dbReference type="SMART" id="SM00369">
    <property type="entry name" value="LRR_TYP"/>
    <property type="match status" value="7"/>
</dbReference>
<evidence type="ECO:0000313" key="14">
    <source>
        <dbReference type="Proteomes" id="UP000317835"/>
    </source>
</evidence>
<dbReference type="InterPro" id="IPR032171">
    <property type="entry name" value="COR-A"/>
</dbReference>
<keyword evidence="5" id="KW-0677">Repeat</keyword>
<dbReference type="AlphaFoldDB" id="A0A518HD00"/>
<dbReference type="EMBL" id="CP036426">
    <property type="protein sequence ID" value="QDV38731.1"/>
    <property type="molecule type" value="Genomic_DNA"/>
</dbReference>
<dbReference type="InterPro" id="IPR050216">
    <property type="entry name" value="LRR_domain-containing"/>
</dbReference>
<dbReference type="Pfam" id="PF23598">
    <property type="entry name" value="LRR_14"/>
    <property type="match status" value="1"/>
</dbReference>
<protein>
    <recommendedName>
        <fullName evidence="1">non-specific serine/threonine protein kinase</fullName>
        <ecNumber evidence="1">2.7.11.1</ecNumber>
    </recommendedName>
</protein>
<evidence type="ECO:0000256" key="4">
    <source>
        <dbReference type="ARBA" id="ARBA00022679"/>
    </source>
</evidence>
<dbReference type="InterPro" id="IPR036388">
    <property type="entry name" value="WH-like_DNA-bd_sf"/>
</dbReference>
<dbReference type="SUPFAM" id="SSF52540">
    <property type="entry name" value="P-loop containing nucleoside triphosphate hydrolases"/>
    <property type="match status" value="1"/>
</dbReference>
<dbReference type="Proteomes" id="UP000317835">
    <property type="component" value="Chromosome"/>
</dbReference>
<dbReference type="Gene3D" id="1.10.10.2200">
    <property type="match status" value="1"/>
</dbReference>
<keyword evidence="7" id="KW-0418">Kinase</keyword>
<dbReference type="PROSITE" id="PS51424">
    <property type="entry name" value="ROC"/>
    <property type="match status" value="1"/>
</dbReference>
<dbReference type="InterPro" id="IPR001611">
    <property type="entry name" value="Leu-rich_rpt"/>
</dbReference>
<evidence type="ECO:0000256" key="5">
    <source>
        <dbReference type="ARBA" id="ARBA00022737"/>
    </source>
</evidence>
<dbReference type="Gene3D" id="3.40.50.300">
    <property type="entry name" value="P-loop containing nucleotide triphosphate hydrolases"/>
    <property type="match status" value="1"/>
</dbReference>
<proteinExistence type="predicted"/>
<evidence type="ECO:0000256" key="11">
    <source>
        <dbReference type="ARBA" id="ARBA00048679"/>
    </source>
</evidence>
<dbReference type="GO" id="GO:0004674">
    <property type="term" value="F:protein serine/threonine kinase activity"/>
    <property type="evidence" value="ECO:0007669"/>
    <property type="project" value="UniProtKB-KW"/>
</dbReference>
<dbReference type="Gene3D" id="3.80.10.10">
    <property type="entry name" value="Ribonuclease Inhibitor"/>
    <property type="match status" value="1"/>
</dbReference>
<dbReference type="Gene3D" id="3.30.310.200">
    <property type="match status" value="1"/>
</dbReference>
<keyword evidence="6" id="KW-0547">Nucleotide-binding</keyword>
<dbReference type="RefSeq" id="WP_197446548.1">
    <property type="nucleotide sequence ID" value="NZ_CP036426.1"/>
</dbReference>
<dbReference type="SMART" id="SM00364">
    <property type="entry name" value="LRR_BAC"/>
    <property type="match status" value="6"/>
</dbReference>
<dbReference type="KEGG" id="tpla:ElP_66870"/>
<evidence type="ECO:0000256" key="3">
    <source>
        <dbReference type="ARBA" id="ARBA00022614"/>
    </source>
</evidence>
<keyword evidence="3" id="KW-0433">Leucine-rich repeat</keyword>
<evidence type="ECO:0000313" key="13">
    <source>
        <dbReference type="EMBL" id="QDV38731.1"/>
    </source>
</evidence>
<dbReference type="Pfam" id="PF16095">
    <property type="entry name" value="COR-A"/>
    <property type="match status" value="1"/>
</dbReference>
<dbReference type="PROSITE" id="PS51419">
    <property type="entry name" value="RAB"/>
    <property type="match status" value="1"/>
</dbReference>
<dbReference type="PRINTS" id="PR00019">
    <property type="entry name" value="LEURICHRPT"/>
</dbReference>
<keyword evidence="8" id="KW-0067">ATP-binding</keyword>
<sequence>MPAEAPFLEAQRRIDEVRRSGGAKLDLSDLGLERVPEEIGRISGLTAVDLSVNQLATLPESIGHLAGLRSLDLSGNRLSALPESIGHLAELELLDLRGNRLVTLPESLGKLGWLEVLDLSVNQLVRLPESLGRLRGLRKLYLFHNRLTTLPESLGGLTGLQRLYLFDNRLTALPESLARLQELEELYLHENPGLDMPPEVLGPDRQAVQKDRYSGKRPRSRLQPADPKDILRYYFQRQRQPRRRLNEAKLLVVGQGGVGKTSLVRRLIRDEFDPEEAKTEGIAIEPWMIDPPEGLRRGPAGERVRLNVWDFGGQEIMHATHQFFLTRRSLYLLVLDARKGENEGNVRYWLKIIQSYGADSPVLVVVNKAESHHLELDERRLAKDYAPNLRGFFKVSCAEGTGIDALRGAIVRESCGLPHVFDELPERYFKVKESLIKRARSSDFIDYAQYERICGRHRLTDRRDRDLLLRFLHDLGNVLNFDDPEDPYELRDTNILNPEWVTGGVYRLINSARLAGQQGRLEWGQIAGILNDPVRYPADRHRFLIEMMRKFELCFDFADAPNRRWLIPELLPRNEPDLPDLDDPKALKFQYHYNVLPGGLICRFIVRMHRYLSPDRPTYWRSGVLLGVDGCRALVRGDSDSGRVFVSVLGPERRRRAALAVVRDAFRAIHATIPRLEAEEKVPMPDDPRVVVGYRHLLKLEELGERTYLPEGAGRKYDVADLLEGVTTAGDREADRMRSGDVRGAYIAHVEQFIMSEPGKNVSNKNIKVSHVSGSTINFGELSGRVSNTINQMPEVTGPGGEDAKGLLAELKAIIERAKAEGVGEQTASDALSEVEEVAEGAKEEEATGRVARALRNLRRMAPDFKAFPMIAEQFGKLVDELGKIWA</sequence>
<reference evidence="13 14" key="1">
    <citation type="submission" date="2019-02" db="EMBL/GenBank/DDBJ databases">
        <title>Deep-cultivation of Planctomycetes and their phenomic and genomic characterization uncovers novel biology.</title>
        <authorList>
            <person name="Wiegand S."/>
            <person name="Jogler M."/>
            <person name="Boedeker C."/>
            <person name="Pinto D."/>
            <person name="Vollmers J."/>
            <person name="Rivas-Marin E."/>
            <person name="Kohn T."/>
            <person name="Peeters S.H."/>
            <person name="Heuer A."/>
            <person name="Rast P."/>
            <person name="Oberbeckmann S."/>
            <person name="Bunk B."/>
            <person name="Jeske O."/>
            <person name="Meyerdierks A."/>
            <person name="Storesund J.E."/>
            <person name="Kallscheuer N."/>
            <person name="Luecker S."/>
            <person name="Lage O.M."/>
            <person name="Pohl T."/>
            <person name="Merkel B.J."/>
            <person name="Hornburger P."/>
            <person name="Mueller R.-W."/>
            <person name="Bruemmer F."/>
            <person name="Labrenz M."/>
            <person name="Spormann A.M."/>
            <person name="Op den Camp H."/>
            <person name="Overmann J."/>
            <person name="Amann R."/>
            <person name="Jetten M.S.M."/>
            <person name="Mascher T."/>
            <person name="Medema M.H."/>
            <person name="Devos D.P."/>
            <person name="Kaster A.-K."/>
            <person name="Ovreas L."/>
            <person name="Rohde M."/>
            <person name="Galperin M.Y."/>
            <person name="Jogler C."/>
        </authorList>
    </citation>
    <scope>NUCLEOTIDE SEQUENCE [LARGE SCALE GENOMIC DNA]</scope>
    <source>
        <strain evidence="13 14">ElP</strain>
    </source>
</reference>
<dbReference type="InterPro" id="IPR020859">
    <property type="entry name" value="ROC"/>
</dbReference>